<dbReference type="Gene3D" id="3.40.50.300">
    <property type="entry name" value="P-loop containing nucleotide triphosphate hydrolases"/>
    <property type="match status" value="1"/>
</dbReference>
<dbReference type="PROSITE" id="PS50893">
    <property type="entry name" value="ABC_TRANSPORTER_2"/>
    <property type="match status" value="1"/>
</dbReference>
<dbReference type="Pfam" id="PF00005">
    <property type="entry name" value="ABC_tran"/>
    <property type="match status" value="1"/>
</dbReference>
<evidence type="ECO:0000259" key="4">
    <source>
        <dbReference type="PROSITE" id="PS50893"/>
    </source>
</evidence>
<dbReference type="GO" id="GO:0015808">
    <property type="term" value="P:L-alanine transport"/>
    <property type="evidence" value="ECO:0007669"/>
    <property type="project" value="TreeGrafter"/>
</dbReference>
<keyword evidence="2" id="KW-0547">Nucleotide-binding</keyword>
<dbReference type="KEGG" id="nnv:QNH39_15055"/>
<sequence length="256" mass="28219">MLNLNEVGKQFGGLVALNNVTFSVDQGEIVSLIGPNGAGKSTLLNVITGFIKPTYGTVQYKEKDITGSEPHRLSKTGIGRTFQIAKIFKQMSVLENVMVGYFPRFKSDIFQGILQTKHARKELNHIRETSYELLKFVGLEKEADVISGNLPYGKIRLVEVARALAGNPELLLLDEPACGLNSSEVLQFIEILRKIQADGKTILLVEHDMRLVMSVSQRLVVLKNGELLAVGLPKEIKENEEVISAYLGKGFVHAAN</sequence>
<dbReference type="Pfam" id="PF12399">
    <property type="entry name" value="BCA_ABC_TP_C"/>
    <property type="match status" value="1"/>
</dbReference>
<dbReference type="CDD" id="cd03219">
    <property type="entry name" value="ABC_Mj1267_LivG_branched"/>
    <property type="match status" value="1"/>
</dbReference>
<dbReference type="InterPro" id="IPR003439">
    <property type="entry name" value="ABC_transporter-like_ATP-bd"/>
</dbReference>
<dbReference type="InterPro" id="IPR032823">
    <property type="entry name" value="BCA_ABC_TP_C"/>
</dbReference>
<reference evidence="5" key="1">
    <citation type="submission" date="2023-05" db="EMBL/GenBank/DDBJ databases">
        <title>Comparative genomics of Bacillaceae isolates and their secondary metabolite potential.</title>
        <authorList>
            <person name="Song L."/>
            <person name="Nielsen L.J."/>
            <person name="Mohite O."/>
            <person name="Xu X."/>
            <person name="Weber T."/>
            <person name="Kovacs A.T."/>
        </authorList>
    </citation>
    <scope>NUCLEOTIDE SEQUENCE</scope>
    <source>
        <strain evidence="5">XLM17</strain>
    </source>
</reference>
<evidence type="ECO:0000256" key="2">
    <source>
        <dbReference type="ARBA" id="ARBA00022741"/>
    </source>
</evidence>
<name>A0AA95MJ07_9BACI</name>
<evidence type="ECO:0000313" key="6">
    <source>
        <dbReference type="Proteomes" id="UP001178288"/>
    </source>
</evidence>
<dbReference type="InterPro" id="IPR027417">
    <property type="entry name" value="P-loop_NTPase"/>
</dbReference>
<dbReference type="GO" id="GO:0005304">
    <property type="term" value="F:L-valine transmembrane transporter activity"/>
    <property type="evidence" value="ECO:0007669"/>
    <property type="project" value="TreeGrafter"/>
</dbReference>
<organism evidence="5 6">
    <name type="scientific">Neobacillus novalis</name>
    <dbReference type="NCBI Taxonomy" id="220687"/>
    <lineage>
        <taxon>Bacteria</taxon>
        <taxon>Bacillati</taxon>
        <taxon>Bacillota</taxon>
        <taxon>Bacilli</taxon>
        <taxon>Bacillales</taxon>
        <taxon>Bacillaceae</taxon>
        <taxon>Neobacillus</taxon>
    </lineage>
</organism>
<dbReference type="GO" id="GO:0005886">
    <property type="term" value="C:plasma membrane"/>
    <property type="evidence" value="ECO:0007669"/>
    <property type="project" value="TreeGrafter"/>
</dbReference>
<dbReference type="InterPro" id="IPR003593">
    <property type="entry name" value="AAA+_ATPase"/>
</dbReference>
<proteinExistence type="predicted"/>
<dbReference type="GO" id="GO:0042941">
    <property type="term" value="P:D-alanine transmembrane transport"/>
    <property type="evidence" value="ECO:0007669"/>
    <property type="project" value="TreeGrafter"/>
</dbReference>
<keyword evidence="3 5" id="KW-0067">ATP-binding</keyword>
<dbReference type="GO" id="GO:1903805">
    <property type="term" value="P:L-valine import across plasma membrane"/>
    <property type="evidence" value="ECO:0007669"/>
    <property type="project" value="TreeGrafter"/>
</dbReference>
<dbReference type="GO" id="GO:0016887">
    <property type="term" value="F:ATP hydrolysis activity"/>
    <property type="evidence" value="ECO:0007669"/>
    <property type="project" value="InterPro"/>
</dbReference>
<dbReference type="GO" id="GO:1903806">
    <property type="term" value="P:L-isoleucine import across plasma membrane"/>
    <property type="evidence" value="ECO:0007669"/>
    <property type="project" value="TreeGrafter"/>
</dbReference>
<dbReference type="InterPro" id="IPR051120">
    <property type="entry name" value="ABC_AA/LPS_Transport"/>
</dbReference>
<dbReference type="SUPFAM" id="SSF52540">
    <property type="entry name" value="P-loop containing nucleoside triphosphate hydrolases"/>
    <property type="match status" value="1"/>
</dbReference>
<dbReference type="AlphaFoldDB" id="A0AA95MJ07"/>
<dbReference type="PANTHER" id="PTHR45772:SF7">
    <property type="entry name" value="AMINO ACID ABC TRANSPORTER ATP-BINDING PROTEIN"/>
    <property type="match status" value="1"/>
</dbReference>
<dbReference type="GO" id="GO:0015192">
    <property type="term" value="F:L-phenylalanine transmembrane transporter activity"/>
    <property type="evidence" value="ECO:0007669"/>
    <property type="project" value="TreeGrafter"/>
</dbReference>
<dbReference type="RefSeq" id="WP_066088048.1">
    <property type="nucleotide sequence ID" value="NZ_CP126114.1"/>
</dbReference>
<gene>
    <name evidence="5" type="ORF">QNH39_15055</name>
</gene>
<dbReference type="PANTHER" id="PTHR45772">
    <property type="entry name" value="CONSERVED COMPONENT OF ABC TRANSPORTER FOR NATURAL AMINO ACIDS-RELATED"/>
    <property type="match status" value="1"/>
</dbReference>
<feature type="domain" description="ABC transporter" evidence="4">
    <location>
        <begin position="2"/>
        <end position="249"/>
    </location>
</feature>
<keyword evidence="6" id="KW-1185">Reference proteome</keyword>
<dbReference type="EMBL" id="CP126114">
    <property type="protein sequence ID" value="WHY84002.1"/>
    <property type="molecule type" value="Genomic_DNA"/>
</dbReference>
<evidence type="ECO:0000256" key="3">
    <source>
        <dbReference type="ARBA" id="ARBA00022840"/>
    </source>
</evidence>
<evidence type="ECO:0000313" key="5">
    <source>
        <dbReference type="EMBL" id="WHY84002.1"/>
    </source>
</evidence>
<evidence type="ECO:0000256" key="1">
    <source>
        <dbReference type="ARBA" id="ARBA00022448"/>
    </source>
</evidence>
<accession>A0AA95MJ07</accession>
<dbReference type="GO" id="GO:0015188">
    <property type="term" value="F:L-isoleucine transmembrane transporter activity"/>
    <property type="evidence" value="ECO:0007669"/>
    <property type="project" value="TreeGrafter"/>
</dbReference>
<dbReference type="Proteomes" id="UP001178288">
    <property type="component" value="Chromosome"/>
</dbReference>
<dbReference type="GO" id="GO:0005524">
    <property type="term" value="F:ATP binding"/>
    <property type="evidence" value="ECO:0007669"/>
    <property type="project" value="UniProtKB-KW"/>
</dbReference>
<dbReference type="FunFam" id="3.40.50.300:FF:000421">
    <property type="entry name" value="Branched-chain amino acid ABC transporter ATP-binding protein"/>
    <property type="match status" value="1"/>
</dbReference>
<dbReference type="SMART" id="SM00382">
    <property type="entry name" value="AAA"/>
    <property type="match status" value="1"/>
</dbReference>
<keyword evidence="1" id="KW-0813">Transport</keyword>
<protein>
    <submittedName>
        <fullName evidence="5">ABC transporter ATP-binding protein</fullName>
    </submittedName>
</protein>